<proteinExistence type="predicted"/>
<dbReference type="Proteomes" id="UP000315369">
    <property type="component" value="Unassembled WGS sequence"/>
</dbReference>
<gene>
    <name evidence="1" type="ORF">FJV41_50830</name>
</gene>
<protein>
    <submittedName>
        <fullName evidence="1">Polymerase</fullName>
    </submittedName>
</protein>
<feature type="non-terminal residue" evidence="1">
    <location>
        <position position="1"/>
    </location>
</feature>
<accession>A0A540WGY8</accession>
<keyword evidence="2" id="KW-1185">Reference proteome</keyword>
<dbReference type="AlphaFoldDB" id="A0A540WGY8"/>
<comment type="caution">
    <text evidence="1">The sequence shown here is derived from an EMBL/GenBank/DDBJ whole genome shotgun (WGS) entry which is preliminary data.</text>
</comment>
<evidence type="ECO:0000313" key="1">
    <source>
        <dbReference type="EMBL" id="TQF08271.1"/>
    </source>
</evidence>
<feature type="non-terminal residue" evidence="1">
    <location>
        <position position="141"/>
    </location>
</feature>
<reference evidence="1 2" key="1">
    <citation type="submission" date="2019-06" db="EMBL/GenBank/DDBJ databases">
        <authorList>
            <person name="Livingstone P."/>
            <person name="Whitworth D."/>
        </authorList>
    </citation>
    <scope>NUCLEOTIDE SEQUENCE [LARGE SCALE GENOMIC DNA]</scope>
    <source>
        <strain evidence="1 2">AM401</strain>
    </source>
</reference>
<name>A0A540WGY8_9BACT</name>
<evidence type="ECO:0000313" key="2">
    <source>
        <dbReference type="Proteomes" id="UP000315369"/>
    </source>
</evidence>
<dbReference type="EMBL" id="VIFM01000842">
    <property type="protein sequence ID" value="TQF08271.1"/>
    <property type="molecule type" value="Genomic_DNA"/>
</dbReference>
<sequence>YYWYSFDATAAAQLPPEMAVPFWNAVAGETEGGDIGYAIATLGLPALPALAAMVRQKPTENLSWAMHYGAVEIAATAARAFAKLKTARAAGRAWLLQYPEHAACALIAPALGKAGEARDCAGAALRLLYSQGHETLLLDVA</sequence>
<organism evidence="1 2">
    <name type="scientific">Myxococcus llanfairpwllgwyngyllgogerychwyrndrobwllllantysiliogogogochensis</name>
    <dbReference type="NCBI Taxonomy" id="2590453"/>
    <lineage>
        <taxon>Bacteria</taxon>
        <taxon>Pseudomonadati</taxon>
        <taxon>Myxococcota</taxon>
        <taxon>Myxococcia</taxon>
        <taxon>Myxococcales</taxon>
        <taxon>Cystobacterineae</taxon>
        <taxon>Myxococcaceae</taxon>
        <taxon>Myxococcus</taxon>
    </lineage>
</organism>